<evidence type="ECO:0000313" key="4">
    <source>
        <dbReference type="EMBL" id="KAE9128494.1"/>
    </source>
</evidence>
<dbReference type="InterPro" id="IPR036397">
    <property type="entry name" value="RNaseH_sf"/>
</dbReference>
<dbReference type="Proteomes" id="UP000476176">
    <property type="component" value="Unassembled WGS sequence"/>
</dbReference>
<dbReference type="EMBL" id="QXFW01000631">
    <property type="protein sequence ID" value="KAE9006879.1"/>
    <property type="molecule type" value="Genomic_DNA"/>
</dbReference>
<dbReference type="PROSITE" id="PS50994">
    <property type="entry name" value="INTEGRASE"/>
    <property type="match status" value="1"/>
</dbReference>
<evidence type="ECO:0000313" key="16">
    <source>
        <dbReference type="Proteomes" id="UP000476176"/>
    </source>
</evidence>
<dbReference type="InterPro" id="IPR012337">
    <property type="entry name" value="RNaseH-like_sf"/>
</dbReference>
<evidence type="ECO:0000313" key="5">
    <source>
        <dbReference type="EMBL" id="KAE9152238.1"/>
    </source>
</evidence>
<evidence type="ECO:0000313" key="11">
    <source>
        <dbReference type="Proteomes" id="UP000433483"/>
    </source>
</evidence>
<evidence type="ECO:0000313" key="10">
    <source>
        <dbReference type="Proteomes" id="UP000429523"/>
    </source>
</evidence>
<dbReference type="AlphaFoldDB" id="A0A6A3FKZ3"/>
<evidence type="ECO:0000313" key="12">
    <source>
        <dbReference type="Proteomes" id="UP000437068"/>
    </source>
</evidence>
<dbReference type="Proteomes" id="UP000440732">
    <property type="component" value="Unassembled WGS sequence"/>
</dbReference>
<evidence type="ECO:0000259" key="1">
    <source>
        <dbReference type="PROSITE" id="PS50994"/>
    </source>
</evidence>
<gene>
    <name evidence="9" type="ORF">PF001_g1475</name>
    <name evidence="7" type="ORF">PF002_g5974</name>
    <name evidence="8" type="ORF">PF004_g1436</name>
    <name evidence="6" type="ORF">PF005_g5248</name>
    <name evidence="5" type="ORF">PF006_g3523</name>
    <name evidence="2" type="ORF">PF009_g5686</name>
    <name evidence="4" type="ORF">PF010_g4492</name>
    <name evidence="3" type="ORF">PF011_g11380</name>
</gene>
<evidence type="ECO:0000313" key="6">
    <source>
        <dbReference type="EMBL" id="KAE9226131.1"/>
    </source>
</evidence>
<dbReference type="EMBL" id="QXFX01000157">
    <property type="protein sequence ID" value="KAE9128494.1"/>
    <property type="molecule type" value="Genomic_DNA"/>
</dbReference>
<evidence type="ECO:0000313" key="3">
    <source>
        <dbReference type="EMBL" id="KAE9006879.1"/>
    </source>
</evidence>
<dbReference type="GO" id="GO:0003676">
    <property type="term" value="F:nucleic acid binding"/>
    <property type="evidence" value="ECO:0007669"/>
    <property type="project" value="InterPro"/>
</dbReference>
<dbReference type="Proteomes" id="UP000440367">
    <property type="component" value="Unassembled WGS sequence"/>
</dbReference>
<dbReference type="EMBL" id="QXGA01000114">
    <property type="protein sequence ID" value="KAE9152238.1"/>
    <property type="molecule type" value="Genomic_DNA"/>
</dbReference>
<sequence length="185" mass="20828">MQQLADRLKVVQKFVPVYTPWINGTVERVNRDILQVLRVMLMELNLDTRNWPYLLPLIQANLNHSAVASLGGHAPIELFTGLPAPSLLDTVVAPVGGVTRTLSVDMSAAASHLEQLRQHLAEMHSKVIARKEQRRAYELAKAKGQTCNFEVGDFVLWSRVDKRMRGSKLLVRWVGPFRVTEALSH</sequence>
<comment type="caution">
    <text evidence="2">The sequence shown here is derived from an EMBL/GenBank/DDBJ whole genome shotgun (WGS) entry which is preliminary data.</text>
</comment>
<dbReference type="Proteomes" id="UP000433483">
    <property type="component" value="Unassembled WGS sequence"/>
</dbReference>
<dbReference type="InterPro" id="IPR001584">
    <property type="entry name" value="Integrase_cat-core"/>
</dbReference>
<dbReference type="OrthoDB" id="167332at2759"/>
<evidence type="ECO:0000313" key="13">
    <source>
        <dbReference type="Proteomes" id="UP000440367"/>
    </source>
</evidence>
<dbReference type="EMBL" id="QXGB01000180">
    <property type="protein sequence ID" value="KAE9226131.1"/>
    <property type="molecule type" value="Genomic_DNA"/>
</dbReference>
<accession>A0A6A3FKZ3</accession>
<dbReference type="Proteomes" id="UP000437068">
    <property type="component" value="Unassembled WGS sequence"/>
</dbReference>
<evidence type="ECO:0000313" key="15">
    <source>
        <dbReference type="Proteomes" id="UP000460718"/>
    </source>
</evidence>
<evidence type="ECO:0000313" key="17">
    <source>
        <dbReference type="Proteomes" id="UP000488956"/>
    </source>
</evidence>
<evidence type="ECO:0000313" key="8">
    <source>
        <dbReference type="EMBL" id="KAE9253604.1"/>
    </source>
</evidence>
<dbReference type="EMBL" id="QXGC01000035">
    <property type="protein sequence ID" value="KAE9253604.1"/>
    <property type="molecule type" value="Genomic_DNA"/>
</dbReference>
<feature type="domain" description="Integrase catalytic" evidence="1">
    <location>
        <begin position="1"/>
        <end position="83"/>
    </location>
</feature>
<name>A0A6A3FKZ3_9STRA</name>
<dbReference type="Proteomes" id="UP000429523">
    <property type="component" value="Unassembled WGS sequence"/>
</dbReference>
<dbReference type="Proteomes" id="UP000460718">
    <property type="component" value="Unassembled WGS sequence"/>
</dbReference>
<dbReference type="Gene3D" id="3.30.420.10">
    <property type="entry name" value="Ribonuclease H-like superfamily/Ribonuclease H"/>
    <property type="match status" value="1"/>
</dbReference>
<evidence type="ECO:0000313" key="7">
    <source>
        <dbReference type="EMBL" id="KAE9248066.1"/>
    </source>
</evidence>
<reference evidence="10 11" key="1">
    <citation type="submission" date="2018-08" db="EMBL/GenBank/DDBJ databases">
        <title>Genomic investigation of the strawberry pathogen Phytophthora fragariae indicates pathogenicity is determined by transcriptional variation in three key races.</title>
        <authorList>
            <person name="Adams T.M."/>
            <person name="Armitage A.D."/>
            <person name="Sobczyk M.K."/>
            <person name="Bates H.J."/>
            <person name="Dunwell J.M."/>
            <person name="Nellist C.F."/>
            <person name="Harrison R.J."/>
        </authorList>
    </citation>
    <scope>NUCLEOTIDE SEQUENCE [LARGE SCALE GENOMIC DNA]</scope>
    <source>
        <strain evidence="9 12">A4</strain>
        <strain evidence="7 13">BC-1</strain>
        <strain evidence="8 16">BC-23</strain>
        <strain evidence="6 11">NOV-27</strain>
        <strain evidence="5 14">NOV-5</strain>
        <strain evidence="2 10">NOV-9</strain>
        <strain evidence="4 17">ONT-3</strain>
        <strain evidence="3 15">SCRP245</strain>
    </source>
</reference>
<keyword evidence="11" id="KW-1185">Reference proteome</keyword>
<evidence type="ECO:0000313" key="2">
    <source>
        <dbReference type="EMBL" id="KAE8944650.1"/>
    </source>
</evidence>
<dbReference type="EMBL" id="QXGD01000202">
    <property type="protein sequence ID" value="KAE9248066.1"/>
    <property type="molecule type" value="Genomic_DNA"/>
</dbReference>
<evidence type="ECO:0000313" key="14">
    <source>
        <dbReference type="Proteomes" id="UP000440732"/>
    </source>
</evidence>
<dbReference type="SUPFAM" id="SSF53098">
    <property type="entry name" value="Ribonuclease H-like"/>
    <property type="match status" value="1"/>
</dbReference>
<evidence type="ECO:0000313" key="9">
    <source>
        <dbReference type="EMBL" id="KAE9328299.1"/>
    </source>
</evidence>
<dbReference type="GO" id="GO:0015074">
    <property type="term" value="P:DNA integration"/>
    <property type="evidence" value="ECO:0007669"/>
    <property type="project" value="InterPro"/>
</dbReference>
<dbReference type="EMBL" id="QXGE01000036">
    <property type="protein sequence ID" value="KAE9328299.1"/>
    <property type="molecule type" value="Genomic_DNA"/>
</dbReference>
<protein>
    <recommendedName>
        <fullName evidence="1">Integrase catalytic domain-containing protein</fullName>
    </recommendedName>
</protein>
<dbReference type="EMBL" id="QXGF01000194">
    <property type="protein sequence ID" value="KAE8944650.1"/>
    <property type="molecule type" value="Genomic_DNA"/>
</dbReference>
<organism evidence="2 10">
    <name type="scientific">Phytophthora fragariae</name>
    <dbReference type="NCBI Taxonomy" id="53985"/>
    <lineage>
        <taxon>Eukaryota</taxon>
        <taxon>Sar</taxon>
        <taxon>Stramenopiles</taxon>
        <taxon>Oomycota</taxon>
        <taxon>Peronosporomycetes</taxon>
        <taxon>Peronosporales</taxon>
        <taxon>Peronosporaceae</taxon>
        <taxon>Phytophthora</taxon>
    </lineage>
</organism>
<dbReference type="Proteomes" id="UP000488956">
    <property type="component" value="Unassembled WGS sequence"/>
</dbReference>
<proteinExistence type="predicted"/>